<dbReference type="PANTHER" id="PTHR37984:SF5">
    <property type="entry name" value="PROTEIN NYNRIN-LIKE"/>
    <property type="match status" value="1"/>
</dbReference>
<feature type="region of interest" description="Disordered" evidence="7">
    <location>
        <begin position="1439"/>
        <end position="1458"/>
    </location>
</feature>
<reference evidence="11" key="1">
    <citation type="submission" date="2023-07" db="EMBL/GenBank/DDBJ databases">
        <title>A chromosome-level genome assembly of Lolium multiflorum.</title>
        <authorList>
            <person name="Chen Y."/>
            <person name="Copetti D."/>
            <person name="Kolliker R."/>
            <person name="Studer B."/>
        </authorList>
    </citation>
    <scope>NUCLEOTIDE SEQUENCE</scope>
    <source>
        <strain evidence="11">02402/16</strain>
        <tissue evidence="11">Leaf</tissue>
    </source>
</reference>
<keyword evidence="6" id="KW-0695">RNA-directed DNA polymerase</keyword>
<feature type="region of interest" description="Disordered" evidence="7">
    <location>
        <begin position="267"/>
        <end position="337"/>
    </location>
</feature>
<keyword evidence="2" id="KW-0548">Nucleotidyltransferase</keyword>
<keyword evidence="4" id="KW-0255">Endonuclease</keyword>
<feature type="domain" description="Reverse transcriptase" evidence="9">
    <location>
        <begin position="896"/>
        <end position="1051"/>
    </location>
</feature>
<sequence length="1458" mass="166735">MILVEPTPLGVANLKVLLLCFENMSGLKINFTKSEAVVTGVMEEEKLRVANSLNCKLGSLPMPYLGLPVSDKSLSVADWNFLMEKVGHRVDPWQGLYLASAGRLELTNSCLSSLPMFAMGVYLLHDTTHGLMNKVRSRFFWEGVGNKRKYHMVDWATVCKSRECGVLKIVNTKLMNIALMLKWIWKLYQNAEGLWADLLRAKYLGDEDLFSPLVPTKGSQFWNAIQKRRRRRQSHLGDSEIASGTLPERGIIKEGLYIIMPASGLMHDGGSQKGKRRRPCGPDHGGAAQGLAAPPCAGGPTTPFASFSSRTPSSRKPKPQRTSRVTAAGRRTPRERALRRAGIRRGNSLPEGEIDAIAIVIERDIISIIIIIISTIYTAITTAAPRISMNEVRKKLFTISLSGKAAHWYKLLKNGDSIDWEDIVPLFYSKFYPPNKTLLDTSCSGSFTRKNEEFKRDLLDRIQENTEGWENDKDRESGIIYDYKCIEAFMDTDKFRNMSATYGLDSQVVANLYRAFASHYELPKKNFDKYHEPYKDKVDSSVNKCVVVETVDNVIPEAYIEKTPFPAKMKEYSVISSAVNKSEKKPKEPEEQIKIEPAVAIVKDLVTEMWRMVILFSVKMLLILFHILINPNKLVFLCYLLELVIIAIMVYVILVQVLVLFLMNFTRRLCTKLVLVNLKILMWLFICLIEKLFLQLVLFEMWKFYVQHLENSESEAFRKERDELEEIFRRQPILKHDLPVEDLGTTPPPKEDPVFDLKPLPDNLKYAHIDDKKIYPVIISSKLSEIEEERLLEILKKHRGAIGYTLDDLKGISPSICQHAINMEDDAKPVVEHQRRLIPKMKEVVRNEVLKLLEAGIIYPIADSRWVSPVHCVPKKGGMTVVPNDNDELIPQRIVVGYRMCIDFRKVNKVTKKDHYPLPFIDQMLERLSKNTHFCFLDGYSGFSQIVVKAKDQEKTTFTCPYGTYAYRRMPFGLCNAPATFQRCMSAIFHGFCESIVEVFMDDFSVYGNSFDNCLRNLDKVLQRCEETNLVLNWEKCHFMVNEGIVLGHKISERGIEVDRAKVEAIEKMPYPRDVKGIRSVLGHAGFYRRFIKDFSKISKPLTNLLQKDVPFVFDDDCKEAFETLKKALTTAPVVEPPDWNLPFEIMCDASDFAVGAVLGQRVDKKLNVIHYASKTLDAAQRNYATTEKELLAVVFACDKFRPYIVDSKVTIHTDHAAIRYLMTKKDAKPRLIRWVLLLQEFDLHIIDRKGADNPVADNLSRLENIAYDPVPVNDSFPNEQLAVIKICFGSRSIMSSSGTQKDSFFEDVVNPYMNELKMHPKELQLVDGELQIKDVQGPKGEGSLEDRMEKLEQEVFNYKKMAEREVDIFHKIVSELIDGHKKETAKWDDIFSLHDTTNKLQAQLYDVHNQNCEYENRFKRISHAASFRFPETKMSFVDGGPLPWKSDDDKDSPSPKE</sequence>
<keyword evidence="3" id="KW-0540">Nuclease</keyword>
<dbReference type="InterPro" id="IPR050951">
    <property type="entry name" value="Retrovirus_Pol_polyprotein"/>
</dbReference>
<feature type="transmembrane region" description="Helical" evidence="8">
    <location>
        <begin position="609"/>
        <end position="628"/>
    </location>
</feature>
<evidence type="ECO:0000256" key="7">
    <source>
        <dbReference type="SAM" id="MobiDB-lite"/>
    </source>
</evidence>
<comment type="caution">
    <text evidence="11">The sequence shown here is derived from an EMBL/GenBank/DDBJ whole genome shotgun (WGS) entry which is preliminary data.</text>
</comment>
<dbReference type="Gene3D" id="3.10.10.10">
    <property type="entry name" value="HIV Type 1 Reverse Transcriptase, subunit A, domain 1"/>
    <property type="match status" value="1"/>
</dbReference>
<dbReference type="GO" id="GO:0016787">
    <property type="term" value="F:hydrolase activity"/>
    <property type="evidence" value="ECO:0007669"/>
    <property type="project" value="UniProtKB-KW"/>
</dbReference>
<keyword evidence="8" id="KW-0472">Membrane</keyword>
<dbReference type="InterPro" id="IPR043128">
    <property type="entry name" value="Rev_trsase/Diguanyl_cyclase"/>
</dbReference>
<gene>
    <name evidence="11" type="ORF">QYE76_012385</name>
</gene>
<keyword evidence="12" id="KW-1185">Reference proteome</keyword>
<dbReference type="CDD" id="cd01647">
    <property type="entry name" value="RT_LTR"/>
    <property type="match status" value="1"/>
</dbReference>
<evidence type="ECO:0000256" key="6">
    <source>
        <dbReference type="ARBA" id="ARBA00022918"/>
    </source>
</evidence>
<feature type="transmembrane region" description="Helical" evidence="8">
    <location>
        <begin position="365"/>
        <end position="385"/>
    </location>
</feature>
<feature type="compositionally biased region" description="Low complexity" evidence="7">
    <location>
        <begin position="289"/>
        <end position="312"/>
    </location>
</feature>
<name>A0AAD8X3L9_LOLMU</name>
<evidence type="ECO:0000259" key="10">
    <source>
        <dbReference type="Pfam" id="PF17917"/>
    </source>
</evidence>
<evidence type="ECO:0000256" key="5">
    <source>
        <dbReference type="ARBA" id="ARBA00022801"/>
    </source>
</evidence>
<feature type="transmembrane region" description="Helical" evidence="8">
    <location>
        <begin position="634"/>
        <end position="662"/>
    </location>
</feature>
<dbReference type="InterPro" id="IPR041373">
    <property type="entry name" value="RT_RNaseH"/>
</dbReference>
<proteinExistence type="predicted"/>
<evidence type="ECO:0008006" key="13">
    <source>
        <dbReference type="Google" id="ProtNLM"/>
    </source>
</evidence>
<evidence type="ECO:0000256" key="4">
    <source>
        <dbReference type="ARBA" id="ARBA00022759"/>
    </source>
</evidence>
<dbReference type="GO" id="GO:0003964">
    <property type="term" value="F:RNA-directed DNA polymerase activity"/>
    <property type="evidence" value="ECO:0007669"/>
    <property type="project" value="UniProtKB-KW"/>
</dbReference>
<evidence type="ECO:0000313" key="11">
    <source>
        <dbReference type="EMBL" id="KAK1695688.1"/>
    </source>
</evidence>
<evidence type="ECO:0000256" key="1">
    <source>
        <dbReference type="ARBA" id="ARBA00022679"/>
    </source>
</evidence>
<dbReference type="PANTHER" id="PTHR37984">
    <property type="entry name" value="PROTEIN CBG26694"/>
    <property type="match status" value="1"/>
</dbReference>
<organism evidence="11 12">
    <name type="scientific">Lolium multiflorum</name>
    <name type="common">Italian ryegrass</name>
    <name type="synonym">Lolium perenne subsp. multiflorum</name>
    <dbReference type="NCBI Taxonomy" id="4521"/>
    <lineage>
        <taxon>Eukaryota</taxon>
        <taxon>Viridiplantae</taxon>
        <taxon>Streptophyta</taxon>
        <taxon>Embryophyta</taxon>
        <taxon>Tracheophyta</taxon>
        <taxon>Spermatophyta</taxon>
        <taxon>Magnoliopsida</taxon>
        <taxon>Liliopsida</taxon>
        <taxon>Poales</taxon>
        <taxon>Poaceae</taxon>
        <taxon>BOP clade</taxon>
        <taxon>Pooideae</taxon>
        <taxon>Poodae</taxon>
        <taxon>Poeae</taxon>
        <taxon>Poeae Chloroplast Group 2 (Poeae type)</taxon>
        <taxon>Loliodinae</taxon>
        <taxon>Loliinae</taxon>
        <taxon>Lolium</taxon>
    </lineage>
</organism>
<dbReference type="InterPro" id="IPR000477">
    <property type="entry name" value="RT_dom"/>
</dbReference>
<evidence type="ECO:0000256" key="8">
    <source>
        <dbReference type="SAM" id="Phobius"/>
    </source>
</evidence>
<feature type="compositionally biased region" description="Basic and acidic residues" evidence="7">
    <location>
        <begin position="1446"/>
        <end position="1458"/>
    </location>
</feature>
<keyword evidence="8" id="KW-0812">Transmembrane</keyword>
<evidence type="ECO:0000313" key="12">
    <source>
        <dbReference type="Proteomes" id="UP001231189"/>
    </source>
</evidence>
<dbReference type="CDD" id="cd09274">
    <property type="entry name" value="RNase_HI_RT_Ty3"/>
    <property type="match status" value="1"/>
</dbReference>
<dbReference type="SUPFAM" id="SSF56672">
    <property type="entry name" value="DNA/RNA polymerases"/>
    <property type="match status" value="1"/>
</dbReference>
<dbReference type="FunFam" id="3.30.70.270:FF:000026">
    <property type="entry name" value="Transposon Ty3-G Gag-Pol polyprotein"/>
    <property type="match status" value="1"/>
</dbReference>
<dbReference type="EMBL" id="JAUUTY010000001">
    <property type="protein sequence ID" value="KAK1695688.1"/>
    <property type="molecule type" value="Genomic_DNA"/>
</dbReference>
<evidence type="ECO:0000256" key="3">
    <source>
        <dbReference type="ARBA" id="ARBA00022722"/>
    </source>
</evidence>
<evidence type="ECO:0000259" key="9">
    <source>
        <dbReference type="Pfam" id="PF00078"/>
    </source>
</evidence>
<dbReference type="FunFam" id="3.10.20.370:FF:000001">
    <property type="entry name" value="Retrovirus-related Pol polyprotein from transposon 17.6-like protein"/>
    <property type="match status" value="1"/>
</dbReference>
<dbReference type="InterPro" id="IPR043502">
    <property type="entry name" value="DNA/RNA_pol_sf"/>
</dbReference>
<dbReference type="Proteomes" id="UP001231189">
    <property type="component" value="Unassembled WGS sequence"/>
</dbReference>
<dbReference type="Pfam" id="PF00078">
    <property type="entry name" value="RVT_1"/>
    <property type="match status" value="1"/>
</dbReference>
<accession>A0AAD8X3L9</accession>
<dbReference type="GO" id="GO:0004519">
    <property type="term" value="F:endonuclease activity"/>
    <property type="evidence" value="ECO:0007669"/>
    <property type="project" value="UniProtKB-KW"/>
</dbReference>
<feature type="transmembrane region" description="Helical" evidence="8">
    <location>
        <begin position="674"/>
        <end position="694"/>
    </location>
</feature>
<protein>
    <recommendedName>
        <fullName evidence="13">Reverse transcriptase</fullName>
    </recommendedName>
</protein>
<feature type="domain" description="Reverse transcriptase RNase H-like" evidence="10">
    <location>
        <begin position="1139"/>
        <end position="1242"/>
    </location>
</feature>
<dbReference type="Gene3D" id="3.30.70.270">
    <property type="match status" value="2"/>
</dbReference>
<evidence type="ECO:0000256" key="2">
    <source>
        <dbReference type="ARBA" id="ARBA00022695"/>
    </source>
</evidence>
<keyword evidence="5" id="KW-0378">Hydrolase</keyword>
<dbReference type="Pfam" id="PF17917">
    <property type="entry name" value="RT_RNaseH"/>
    <property type="match status" value="1"/>
</dbReference>
<keyword evidence="1" id="KW-0808">Transferase</keyword>
<keyword evidence="8" id="KW-1133">Transmembrane helix</keyword>